<evidence type="ECO:0000313" key="3">
    <source>
        <dbReference type="Proteomes" id="UP000309550"/>
    </source>
</evidence>
<organism evidence="2 3">
    <name type="scientific">Sulfitobacter sabulilitoris</name>
    <dbReference type="NCBI Taxonomy" id="2562655"/>
    <lineage>
        <taxon>Bacteria</taxon>
        <taxon>Pseudomonadati</taxon>
        <taxon>Pseudomonadota</taxon>
        <taxon>Alphaproteobacteria</taxon>
        <taxon>Rhodobacterales</taxon>
        <taxon>Roseobacteraceae</taxon>
        <taxon>Sulfitobacter</taxon>
    </lineage>
</organism>
<dbReference type="SUPFAM" id="SSF53448">
    <property type="entry name" value="Nucleotide-diphospho-sugar transferases"/>
    <property type="match status" value="1"/>
</dbReference>
<keyword evidence="2" id="KW-0808">Transferase</keyword>
<dbReference type="GO" id="GO:0016740">
    <property type="term" value="F:transferase activity"/>
    <property type="evidence" value="ECO:0007669"/>
    <property type="project" value="UniProtKB-KW"/>
</dbReference>
<dbReference type="CDD" id="cd00761">
    <property type="entry name" value="Glyco_tranf_GTA_type"/>
    <property type="match status" value="1"/>
</dbReference>
<feature type="domain" description="Glycosyltransferase 2-like" evidence="1">
    <location>
        <begin position="41"/>
        <end position="166"/>
    </location>
</feature>
<protein>
    <submittedName>
        <fullName evidence="2">Glycosyltransferase family 2 protein</fullName>
    </submittedName>
</protein>
<dbReference type="InterPro" id="IPR029044">
    <property type="entry name" value="Nucleotide-diphossugar_trans"/>
</dbReference>
<proteinExistence type="predicted"/>
<dbReference type="InterPro" id="IPR050834">
    <property type="entry name" value="Glycosyltransf_2"/>
</dbReference>
<sequence length="365" mass="40364">MSPSAAQGGRVDVCSDAEQRIRNAWDFPAKGGRAAMTSFDVAIPNYNYGRYLHDCVASVASQDVDALRILIIDNASTDDSARIAREIADADPRVELRLHPRNLGPHSSFNEAVDWAASDCFLILCSDDLLSPGALRRAGEVLAQDPTLAFCYGRDVGFLRDQPVPQLATGLERARWHRLSGQDFIERFCRLGVFQIPGPTLVTRTSAHKETGHYREELLHSDDYELWLRLALLGDVAVLDNVQGMIGNHADNRSGTLRARQVLHIRQTEAAAESFFSREGVALAGVRNLRRLARRGFAARAYWAALGAWSRGDPGGWSLMRYALGKAPEMAVLPPFDYLLKRPDARARLAQSLAAVVRRTSPRCD</sequence>
<dbReference type="InterPro" id="IPR001173">
    <property type="entry name" value="Glyco_trans_2-like"/>
</dbReference>
<evidence type="ECO:0000313" key="2">
    <source>
        <dbReference type="EMBL" id="TMM49538.1"/>
    </source>
</evidence>
<dbReference type="OrthoDB" id="5291101at2"/>
<dbReference type="AlphaFoldDB" id="A0A5S3P7V5"/>
<evidence type="ECO:0000259" key="1">
    <source>
        <dbReference type="Pfam" id="PF00535"/>
    </source>
</evidence>
<gene>
    <name evidence="2" type="ORF">FDT80_17450</name>
</gene>
<dbReference type="EMBL" id="VANS01000007">
    <property type="protein sequence ID" value="TMM49538.1"/>
    <property type="molecule type" value="Genomic_DNA"/>
</dbReference>
<dbReference type="Pfam" id="PF00535">
    <property type="entry name" value="Glycos_transf_2"/>
    <property type="match status" value="1"/>
</dbReference>
<dbReference type="Gene3D" id="3.90.550.10">
    <property type="entry name" value="Spore Coat Polysaccharide Biosynthesis Protein SpsA, Chain A"/>
    <property type="match status" value="1"/>
</dbReference>
<name>A0A5S3P7V5_9RHOB</name>
<comment type="caution">
    <text evidence="2">The sequence shown here is derived from an EMBL/GenBank/DDBJ whole genome shotgun (WGS) entry which is preliminary data.</text>
</comment>
<accession>A0A5S3P7V5</accession>
<dbReference type="PANTHER" id="PTHR43685:SF2">
    <property type="entry name" value="GLYCOSYLTRANSFERASE 2-LIKE DOMAIN-CONTAINING PROTEIN"/>
    <property type="match status" value="1"/>
</dbReference>
<dbReference type="PANTHER" id="PTHR43685">
    <property type="entry name" value="GLYCOSYLTRANSFERASE"/>
    <property type="match status" value="1"/>
</dbReference>
<dbReference type="Proteomes" id="UP000309550">
    <property type="component" value="Unassembled WGS sequence"/>
</dbReference>
<reference evidence="2 3" key="1">
    <citation type="submission" date="2019-05" db="EMBL/GenBank/DDBJ databases">
        <title>Sulfitobacter sabulilitoris sp. nov., isolated from a marine sand.</title>
        <authorList>
            <person name="Yoon J.-H."/>
        </authorList>
    </citation>
    <scope>NUCLEOTIDE SEQUENCE [LARGE SCALE GENOMIC DNA]</scope>
    <source>
        <strain evidence="2 3">HSMS-29</strain>
    </source>
</reference>
<keyword evidence="3" id="KW-1185">Reference proteome</keyword>